<reference evidence="1" key="1">
    <citation type="submission" date="2018-02" db="EMBL/GenBank/DDBJ databases">
        <title>Rhizophora mucronata_Transcriptome.</title>
        <authorList>
            <person name="Meera S.P."/>
            <person name="Sreeshan A."/>
            <person name="Augustine A."/>
        </authorList>
    </citation>
    <scope>NUCLEOTIDE SEQUENCE</scope>
    <source>
        <tissue evidence="1">Leaf</tissue>
    </source>
</reference>
<evidence type="ECO:0000313" key="1">
    <source>
        <dbReference type="EMBL" id="MBX61309.1"/>
    </source>
</evidence>
<dbReference type="AlphaFoldDB" id="A0A2P2Q316"/>
<organism evidence="1">
    <name type="scientific">Rhizophora mucronata</name>
    <name type="common">Asiatic mangrove</name>
    <dbReference type="NCBI Taxonomy" id="61149"/>
    <lineage>
        <taxon>Eukaryota</taxon>
        <taxon>Viridiplantae</taxon>
        <taxon>Streptophyta</taxon>
        <taxon>Embryophyta</taxon>
        <taxon>Tracheophyta</taxon>
        <taxon>Spermatophyta</taxon>
        <taxon>Magnoliopsida</taxon>
        <taxon>eudicotyledons</taxon>
        <taxon>Gunneridae</taxon>
        <taxon>Pentapetalae</taxon>
        <taxon>rosids</taxon>
        <taxon>fabids</taxon>
        <taxon>Malpighiales</taxon>
        <taxon>Rhizophoraceae</taxon>
        <taxon>Rhizophora</taxon>
    </lineage>
</organism>
<name>A0A2P2Q316_RHIMU</name>
<proteinExistence type="predicted"/>
<accession>A0A2P2Q316</accession>
<sequence>MLSHPPISNGKLPDIKFCPALKVFKFFRLPKESGNDPLMLLLYAINSEREERFPNSKGKGPDILLLHMFKVVREESAVNSTGI</sequence>
<dbReference type="EMBL" id="GGEC01080825">
    <property type="protein sequence ID" value="MBX61309.1"/>
    <property type="molecule type" value="Transcribed_RNA"/>
</dbReference>
<protein>
    <submittedName>
        <fullName evidence="1">Uncharacterized protein</fullName>
    </submittedName>
</protein>